<dbReference type="InterPro" id="IPR003697">
    <property type="entry name" value="Maf-like"/>
</dbReference>
<sequence>MPKSSALPQKLILASGSPRRVELLAQVGLTPARLMPMDLDETPGRAEHPRSLAWRLSGEKARAALKVLKGDADCAGAYVLAADTVVAVGRRILPKPERVSDASDALALLSGRSHRVYTGICLATPDGSLRQKIVETKLRFRRLSPHDIESYLASGEWRGKAGAYAIQGIAGSFVVKLSGSYTNVVGLPLTETVNLLAGEGFNIHDAWLEG</sequence>
<evidence type="ECO:0000256" key="3">
    <source>
        <dbReference type="ARBA" id="ARBA00023080"/>
    </source>
</evidence>
<comment type="catalytic activity">
    <reaction evidence="4">
        <text>dTTP + H2O = dTMP + diphosphate + H(+)</text>
        <dbReference type="Rhea" id="RHEA:28534"/>
        <dbReference type="ChEBI" id="CHEBI:15377"/>
        <dbReference type="ChEBI" id="CHEBI:15378"/>
        <dbReference type="ChEBI" id="CHEBI:33019"/>
        <dbReference type="ChEBI" id="CHEBI:37568"/>
        <dbReference type="ChEBI" id="CHEBI:63528"/>
        <dbReference type="EC" id="3.6.1.9"/>
    </reaction>
</comment>
<feature type="site" description="Important for substrate specificity" evidence="4">
    <location>
        <position position="84"/>
    </location>
</feature>
<dbReference type="OrthoDB" id="9807767at2"/>
<dbReference type="EMBL" id="MKIO01000030">
    <property type="protein sequence ID" value="OLP55188.1"/>
    <property type="molecule type" value="Genomic_DNA"/>
</dbReference>
<comment type="catalytic activity">
    <reaction evidence="4">
        <text>UTP + H2O = UMP + diphosphate + H(+)</text>
        <dbReference type="Rhea" id="RHEA:29395"/>
        <dbReference type="ChEBI" id="CHEBI:15377"/>
        <dbReference type="ChEBI" id="CHEBI:15378"/>
        <dbReference type="ChEBI" id="CHEBI:33019"/>
        <dbReference type="ChEBI" id="CHEBI:46398"/>
        <dbReference type="ChEBI" id="CHEBI:57865"/>
        <dbReference type="EC" id="3.6.1.9"/>
    </reaction>
</comment>
<dbReference type="CDD" id="cd00555">
    <property type="entry name" value="Maf"/>
    <property type="match status" value="1"/>
</dbReference>
<dbReference type="STRING" id="1672749.BJF92_16620"/>
<dbReference type="RefSeq" id="WP_075635225.1">
    <property type="nucleotide sequence ID" value="NZ_MKIO01000030.1"/>
</dbReference>
<dbReference type="GO" id="GO:0036218">
    <property type="term" value="F:dTTP diphosphatase activity"/>
    <property type="evidence" value="ECO:0007669"/>
    <property type="project" value="RHEA"/>
</dbReference>
<keyword evidence="3 4" id="KW-0546">Nucleotide metabolism</keyword>
<dbReference type="Gene3D" id="3.90.950.10">
    <property type="match status" value="1"/>
</dbReference>
<comment type="caution">
    <text evidence="5">The sequence shown here is derived from an EMBL/GenBank/DDBJ whole genome shotgun (WGS) entry which is preliminary data.</text>
</comment>
<evidence type="ECO:0000256" key="4">
    <source>
        <dbReference type="HAMAP-Rule" id="MF_00528"/>
    </source>
</evidence>
<keyword evidence="4" id="KW-0963">Cytoplasm</keyword>
<comment type="caution">
    <text evidence="4">Lacks conserved residue(s) required for the propagation of feature annotation.</text>
</comment>
<gene>
    <name evidence="5" type="ORF">BJF92_16620</name>
</gene>
<comment type="function">
    <text evidence="4">Nucleoside triphosphate pyrophosphatase that hydrolyzes dTTP and UTP. May have a dual role in cell division arrest and in preventing the incorporation of modified nucleotides into cellular nucleic acids.</text>
</comment>
<accession>A0A1Q9AJ08</accession>
<protein>
    <recommendedName>
        <fullName evidence="4">dTTP/UTP pyrophosphatase</fullName>
        <shortName evidence="4">dTTPase/UTPase</shortName>
        <ecNumber evidence="4">3.6.1.9</ecNumber>
    </recommendedName>
    <alternativeName>
        <fullName evidence="4">Nucleoside triphosphate pyrophosphatase</fullName>
    </alternativeName>
    <alternativeName>
        <fullName evidence="4">Nucleotide pyrophosphatase</fullName>
        <shortName evidence="4">Nucleotide PPase</shortName>
    </alternativeName>
</protein>
<dbReference type="EC" id="3.6.1.9" evidence="4"/>
<evidence type="ECO:0000313" key="6">
    <source>
        <dbReference type="Proteomes" id="UP000186143"/>
    </source>
</evidence>
<dbReference type="Proteomes" id="UP000186143">
    <property type="component" value="Unassembled WGS sequence"/>
</dbReference>
<dbReference type="AlphaFoldDB" id="A0A1Q9AJ08"/>
<dbReference type="NCBIfam" id="NF002401">
    <property type="entry name" value="PRK01441.1"/>
    <property type="match status" value="1"/>
</dbReference>
<comment type="subcellular location">
    <subcellularLocation>
        <location evidence="4">Cytoplasm</location>
    </subcellularLocation>
</comment>
<evidence type="ECO:0000256" key="2">
    <source>
        <dbReference type="ARBA" id="ARBA00022801"/>
    </source>
</evidence>
<dbReference type="PIRSF" id="PIRSF006305">
    <property type="entry name" value="Maf"/>
    <property type="match status" value="1"/>
</dbReference>
<dbReference type="SUPFAM" id="SSF52972">
    <property type="entry name" value="ITPase-like"/>
    <property type="match status" value="1"/>
</dbReference>
<comment type="cofactor">
    <cofactor evidence="1 4">
        <name>a divalent metal cation</name>
        <dbReference type="ChEBI" id="CHEBI:60240"/>
    </cofactor>
</comment>
<dbReference type="HAMAP" id="MF_00528">
    <property type="entry name" value="Maf"/>
    <property type="match status" value="1"/>
</dbReference>
<feature type="active site" description="Proton acceptor" evidence="4">
    <location>
        <position position="83"/>
    </location>
</feature>
<dbReference type="Pfam" id="PF02545">
    <property type="entry name" value="Maf"/>
    <property type="match status" value="1"/>
</dbReference>
<dbReference type="PANTHER" id="PTHR43213:SF5">
    <property type="entry name" value="BIFUNCTIONAL DTTP_UTP PYROPHOSPHATASE_METHYLTRANSFERASE PROTEIN-RELATED"/>
    <property type="match status" value="1"/>
</dbReference>
<feature type="site" description="Important for substrate specificity" evidence="4">
    <location>
        <position position="19"/>
    </location>
</feature>
<proteinExistence type="inferred from homology"/>
<comment type="similarity">
    <text evidence="4">Belongs to the Maf family. YhdE subfamily.</text>
</comment>
<dbReference type="GO" id="GO:0005737">
    <property type="term" value="C:cytoplasm"/>
    <property type="evidence" value="ECO:0007669"/>
    <property type="project" value="UniProtKB-SubCell"/>
</dbReference>
<evidence type="ECO:0000256" key="1">
    <source>
        <dbReference type="ARBA" id="ARBA00001968"/>
    </source>
</evidence>
<dbReference type="GO" id="GO:0009117">
    <property type="term" value="P:nucleotide metabolic process"/>
    <property type="evidence" value="ECO:0007669"/>
    <property type="project" value="UniProtKB-KW"/>
</dbReference>
<reference evidence="5 6" key="1">
    <citation type="submission" date="2016-09" db="EMBL/GenBank/DDBJ databases">
        <title>Rhizobium sp. nov., a novel species isolated from the rice rhizosphere.</title>
        <authorList>
            <person name="Zhao J."/>
            <person name="Zhang X."/>
        </authorList>
    </citation>
    <scope>NUCLEOTIDE SEQUENCE [LARGE SCALE GENOMIC DNA]</scope>
    <source>
        <strain evidence="5 6">MH17</strain>
    </source>
</reference>
<dbReference type="InterPro" id="IPR029001">
    <property type="entry name" value="ITPase-like_fam"/>
</dbReference>
<dbReference type="PANTHER" id="PTHR43213">
    <property type="entry name" value="BIFUNCTIONAL DTTP/UTP PYROPHOSPHATASE/METHYLTRANSFERASE PROTEIN-RELATED"/>
    <property type="match status" value="1"/>
</dbReference>
<organism evidence="5 6">
    <name type="scientific">Xaviernesmea rhizosphaerae</name>
    <dbReference type="NCBI Taxonomy" id="1672749"/>
    <lineage>
        <taxon>Bacteria</taxon>
        <taxon>Pseudomonadati</taxon>
        <taxon>Pseudomonadota</taxon>
        <taxon>Alphaproteobacteria</taxon>
        <taxon>Hyphomicrobiales</taxon>
        <taxon>Rhizobiaceae</taxon>
        <taxon>Rhizobium/Agrobacterium group</taxon>
        <taxon>Xaviernesmea</taxon>
    </lineage>
</organism>
<evidence type="ECO:0000313" key="5">
    <source>
        <dbReference type="EMBL" id="OLP55188.1"/>
    </source>
</evidence>
<dbReference type="NCBIfam" id="TIGR00172">
    <property type="entry name" value="maf"/>
    <property type="match status" value="1"/>
</dbReference>
<name>A0A1Q9AJ08_9HYPH</name>
<dbReference type="GO" id="GO:0036221">
    <property type="term" value="F:UTP diphosphatase activity"/>
    <property type="evidence" value="ECO:0007669"/>
    <property type="project" value="RHEA"/>
</dbReference>
<feature type="site" description="Important for substrate specificity" evidence="4">
    <location>
        <position position="167"/>
    </location>
</feature>
<keyword evidence="2 4" id="KW-0378">Hydrolase</keyword>